<dbReference type="GO" id="GO:0004497">
    <property type="term" value="F:monooxygenase activity"/>
    <property type="evidence" value="ECO:0007669"/>
    <property type="project" value="UniProtKB-KW"/>
</dbReference>
<gene>
    <name evidence="2" type="ORF">CR152_25230</name>
</gene>
<name>A0A2D2DR18_9BURK</name>
<organism evidence="2 3">
    <name type="scientific">Massilia violaceinigra</name>
    <dbReference type="NCBI Taxonomy" id="2045208"/>
    <lineage>
        <taxon>Bacteria</taxon>
        <taxon>Pseudomonadati</taxon>
        <taxon>Pseudomonadota</taxon>
        <taxon>Betaproteobacteria</taxon>
        <taxon>Burkholderiales</taxon>
        <taxon>Oxalobacteraceae</taxon>
        <taxon>Telluria group</taxon>
        <taxon>Massilia</taxon>
    </lineage>
</organism>
<dbReference type="Gene3D" id="3.30.70.100">
    <property type="match status" value="1"/>
</dbReference>
<keyword evidence="2" id="KW-0560">Oxidoreductase</keyword>
<dbReference type="InterPro" id="IPR011008">
    <property type="entry name" value="Dimeric_a/b-barrel"/>
</dbReference>
<dbReference type="InterPro" id="IPR007138">
    <property type="entry name" value="ABM_dom"/>
</dbReference>
<evidence type="ECO:0000313" key="3">
    <source>
        <dbReference type="Proteomes" id="UP000229897"/>
    </source>
</evidence>
<dbReference type="OrthoDB" id="9812192at2"/>
<dbReference type="KEGG" id="mass:CR152_25230"/>
<feature type="domain" description="ABM" evidence="1">
    <location>
        <begin position="4"/>
        <end position="93"/>
    </location>
</feature>
<evidence type="ECO:0000313" key="2">
    <source>
        <dbReference type="EMBL" id="ATQ77434.1"/>
    </source>
</evidence>
<reference evidence="2" key="1">
    <citation type="submission" date="2017-10" db="EMBL/GenBank/DDBJ databases">
        <title>Massilia psychrophilum sp. nov., a novel purple-pigmented bacterium isolated from Tianshan glacier, Xinjiang Municipality, China.</title>
        <authorList>
            <person name="Wang H."/>
        </authorList>
    </citation>
    <scope>NUCLEOTIDE SEQUENCE [LARGE SCALE GENOMIC DNA]</scope>
    <source>
        <strain evidence="2">B2</strain>
    </source>
</reference>
<dbReference type="EMBL" id="CP024608">
    <property type="protein sequence ID" value="ATQ77434.1"/>
    <property type="molecule type" value="Genomic_DNA"/>
</dbReference>
<dbReference type="Pfam" id="PF03992">
    <property type="entry name" value="ABM"/>
    <property type="match status" value="1"/>
</dbReference>
<evidence type="ECO:0000259" key="1">
    <source>
        <dbReference type="PROSITE" id="PS51725"/>
    </source>
</evidence>
<accession>A0A2D2DR18</accession>
<keyword evidence="3" id="KW-1185">Reference proteome</keyword>
<dbReference type="AlphaFoldDB" id="A0A2D2DR18"/>
<proteinExistence type="predicted"/>
<dbReference type="SUPFAM" id="SSF54909">
    <property type="entry name" value="Dimeric alpha+beta barrel"/>
    <property type="match status" value="1"/>
</dbReference>
<sequence>MTGTAFIITFTTRPEAASDFRAMLENLKRDLPAVAGCRGVSIFRAKDDPAVFTLVEQWDSEQAHKAHIDRLTGSGGWDAIAACLLEPPSGRYVSQL</sequence>
<dbReference type="PROSITE" id="PS51725">
    <property type="entry name" value="ABM"/>
    <property type="match status" value="1"/>
</dbReference>
<keyword evidence="2" id="KW-0503">Monooxygenase</keyword>
<protein>
    <submittedName>
        <fullName evidence="2">Antibiotic biosynthesis monooxygenase</fullName>
    </submittedName>
</protein>
<dbReference type="Proteomes" id="UP000229897">
    <property type="component" value="Chromosome"/>
</dbReference>